<evidence type="ECO:0000313" key="2">
    <source>
        <dbReference type="EMBL" id="CAB4222078.1"/>
    </source>
</evidence>
<gene>
    <name evidence="2" type="ORF">UFOVP1653_15</name>
    <name evidence="1" type="ORF">UFOVP866_15</name>
</gene>
<proteinExistence type="predicted"/>
<dbReference type="EMBL" id="LR797509">
    <property type="protein sequence ID" value="CAB4222078.1"/>
    <property type="molecule type" value="Genomic_DNA"/>
</dbReference>
<protein>
    <submittedName>
        <fullName evidence="1">Uncharacterized protein</fullName>
    </submittedName>
</protein>
<sequence>MNEPQIPDTGLTESTRQMYTEQYRETFNNLIDEICRPNHVPPVKQIDHSILLDELSILREKYLNGTPSDEHKFAAAVITAAMAVIIGI</sequence>
<dbReference type="EMBL" id="LR796799">
    <property type="protein sequence ID" value="CAB4167254.1"/>
    <property type="molecule type" value="Genomic_DNA"/>
</dbReference>
<accession>A0A6J5PHX6</accession>
<reference evidence="1" key="1">
    <citation type="submission" date="2020-04" db="EMBL/GenBank/DDBJ databases">
        <authorList>
            <person name="Chiriac C."/>
            <person name="Salcher M."/>
            <person name="Ghai R."/>
            <person name="Kavagutti S V."/>
        </authorList>
    </citation>
    <scope>NUCLEOTIDE SEQUENCE</scope>
</reference>
<name>A0A6J5PHX6_9CAUD</name>
<organism evidence="1">
    <name type="scientific">uncultured Caudovirales phage</name>
    <dbReference type="NCBI Taxonomy" id="2100421"/>
    <lineage>
        <taxon>Viruses</taxon>
        <taxon>Duplodnaviria</taxon>
        <taxon>Heunggongvirae</taxon>
        <taxon>Uroviricota</taxon>
        <taxon>Caudoviricetes</taxon>
        <taxon>Peduoviridae</taxon>
        <taxon>Maltschvirus</taxon>
        <taxon>Maltschvirus maltsch</taxon>
    </lineage>
</organism>
<evidence type="ECO:0000313" key="1">
    <source>
        <dbReference type="EMBL" id="CAB4167254.1"/>
    </source>
</evidence>